<dbReference type="InParanoid" id="F4RAW7"/>
<dbReference type="HOGENOM" id="CLU_444149_0_0_1"/>
<sequence>MAPSFLLFNTIIRVKISMFSPLLFFRLAIITMQLTSAILTARPFIETTEFPAQVPDFPEGPIMVNMFSFKPDDVPKTPWSATFRHLGMSVANRVAMDPGPPQTHIPYYSFYKNAQSFQKKYTQKGNQIKQLAEKVLELVKTLDYSPAVQNIWLSKKSELVQECQTLAYQALLEPKKLQDLERYWAIGIWVALEKGKKEDIHSEIEIPGDFNKQVYLETLVTLHHSPAITKAFDHWVNQKSITPRSFGGGLEESLKRAALIGEHEDERTGQPPYPIAKLVSEYLTSPELPQEIDQISRLLGQYREIFKNIEVQSWEGQYAIAIFKHIQNFQSSRTINESLHRALHEEPFWVDFHTFIAKDDIVQYSKKLKRFLSSAKLKSNTELNLYSILKDPLQVHINLHDAIKQLLLKLNTISTERLEYAYRLIIAHAFLRPTLEREILSQDSWDIVFGLQRAWALVYPGLELPHVGVMDYRYSILIKYPHLLAHANWDVFIDDARSVSREFSQRSNRSSLWDKPQRPYDISTYTEAYYHKIMTTMKGSEENRVLYTMGLEMLMHLNSLPNGQEFLLKMLKEDGFKAWVDDAIRAVRSHNQYNWNFWPSLFDPPRENLKLKKFVDALSNILLFQMQQESDHAIFNRWKTDWPTRPIARMKIGRRVYNFSPENWQATWTPLD</sequence>
<dbReference type="OrthoDB" id="10363941at2759"/>
<dbReference type="EMBL" id="GL883094">
    <property type="protein sequence ID" value="EGG10547.1"/>
    <property type="molecule type" value="Genomic_DNA"/>
</dbReference>
<evidence type="ECO:0000313" key="2">
    <source>
        <dbReference type="Proteomes" id="UP000001072"/>
    </source>
</evidence>
<gene>
    <name evidence="1" type="ORF">MELLADRAFT_60319</name>
</gene>
<dbReference type="Proteomes" id="UP000001072">
    <property type="component" value="Unassembled WGS sequence"/>
</dbReference>
<proteinExistence type="predicted"/>
<dbReference type="GeneID" id="18929527"/>
<keyword evidence="2" id="KW-1185">Reference proteome</keyword>
<reference evidence="2" key="1">
    <citation type="journal article" date="2011" name="Proc. Natl. Acad. Sci. U.S.A.">
        <title>Obligate biotrophy features unraveled by the genomic analysis of rust fungi.</title>
        <authorList>
            <person name="Duplessis S."/>
            <person name="Cuomo C.A."/>
            <person name="Lin Y.-C."/>
            <person name="Aerts A."/>
            <person name="Tisserant E."/>
            <person name="Veneault-Fourrey C."/>
            <person name="Joly D.L."/>
            <person name="Hacquard S."/>
            <person name="Amselem J."/>
            <person name="Cantarel B.L."/>
            <person name="Chiu R."/>
            <person name="Coutinho P.M."/>
            <person name="Feau N."/>
            <person name="Field M."/>
            <person name="Frey P."/>
            <person name="Gelhaye E."/>
            <person name="Goldberg J."/>
            <person name="Grabherr M.G."/>
            <person name="Kodira C.D."/>
            <person name="Kohler A."/>
            <person name="Kuees U."/>
            <person name="Lindquist E.A."/>
            <person name="Lucas S.M."/>
            <person name="Mago R."/>
            <person name="Mauceli E."/>
            <person name="Morin E."/>
            <person name="Murat C."/>
            <person name="Pangilinan J.L."/>
            <person name="Park R."/>
            <person name="Pearson M."/>
            <person name="Quesneville H."/>
            <person name="Rouhier N."/>
            <person name="Sakthikumar S."/>
            <person name="Salamov A.A."/>
            <person name="Schmutz J."/>
            <person name="Selles B."/>
            <person name="Shapiro H."/>
            <person name="Tanguay P."/>
            <person name="Tuskan G.A."/>
            <person name="Henrissat B."/>
            <person name="Van de Peer Y."/>
            <person name="Rouze P."/>
            <person name="Ellis J.G."/>
            <person name="Dodds P.N."/>
            <person name="Schein J.E."/>
            <person name="Zhong S."/>
            <person name="Hamelin R.C."/>
            <person name="Grigoriev I.V."/>
            <person name="Szabo L.J."/>
            <person name="Martin F."/>
        </authorList>
    </citation>
    <scope>NUCLEOTIDE SEQUENCE [LARGE SCALE GENOMIC DNA]</scope>
    <source>
        <strain evidence="2">98AG31 / pathotype 3-4-7</strain>
    </source>
</reference>
<accession>F4RAW7</accession>
<protein>
    <submittedName>
        <fullName evidence="1">Uncharacterized protein</fullName>
    </submittedName>
</protein>
<organism evidence="2">
    <name type="scientific">Melampsora larici-populina (strain 98AG31 / pathotype 3-4-7)</name>
    <name type="common">Poplar leaf rust fungus</name>
    <dbReference type="NCBI Taxonomy" id="747676"/>
    <lineage>
        <taxon>Eukaryota</taxon>
        <taxon>Fungi</taxon>
        <taxon>Dikarya</taxon>
        <taxon>Basidiomycota</taxon>
        <taxon>Pucciniomycotina</taxon>
        <taxon>Pucciniomycetes</taxon>
        <taxon>Pucciniales</taxon>
        <taxon>Melampsoraceae</taxon>
        <taxon>Melampsora</taxon>
    </lineage>
</organism>
<dbReference type="KEGG" id="mlr:MELLADRAFT_60319"/>
<dbReference type="VEuPathDB" id="FungiDB:MELLADRAFT_60319"/>
<evidence type="ECO:0000313" key="1">
    <source>
        <dbReference type="EMBL" id="EGG10547.1"/>
    </source>
</evidence>
<dbReference type="RefSeq" id="XP_007406016.1">
    <property type="nucleotide sequence ID" value="XM_007405954.1"/>
</dbReference>
<name>F4RAW7_MELLP</name>
<dbReference type="AlphaFoldDB" id="F4RAW7"/>